<evidence type="ECO:0000313" key="1">
    <source>
        <dbReference type="EMBL" id="KAH1097828.1"/>
    </source>
</evidence>
<dbReference type="Proteomes" id="UP000828251">
    <property type="component" value="Unassembled WGS sequence"/>
</dbReference>
<accession>A0A9D3VVY2</accession>
<proteinExistence type="predicted"/>
<sequence>MSDNRVDVPELTSENLKLWKESILLYLGCLDIDYALRRYEPYVTETSTGDDLDLYEEWERSNYLTIMFIKSKIPIDAHGSIKQHKNVQQLLAVIWSSKLLKSY</sequence>
<name>A0A9D3VVY2_9ROSI</name>
<protein>
    <submittedName>
        <fullName evidence="1">Uncharacterized protein</fullName>
    </submittedName>
</protein>
<comment type="caution">
    <text evidence="1">The sequence shown here is derived from an EMBL/GenBank/DDBJ whole genome shotgun (WGS) entry which is preliminary data.</text>
</comment>
<dbReference type="AlphaFoldDB" id="A0A9D3VVY2"/>
<evidence type="ECO:0000313" key="2">
    <source>
        <dbReference type="Proteomes" id="UP000828251"/>
    </source>
</evidence>
<organism evidence="1 2">
    <name type="scientific">Gossypium stocksii</name>
    <dbReference type="NCBI Taxonomy" id="47602"/>
    <lineage>
        <taxon>Eukaryota</taxon>
        <taxon>Viridiplantae</taxon>
        <taxon>Streptophyta</taxon>
        <taxon>Embryophyta</taxon>
        <taxon>Tracheophyta</taxon>
        <taxon>Spermatophyta</taxon>
        <taxon>Magnoliopsida</taxon>
        <taxon>eudicotyledons</taxon>
        <taxon>Gunneridae</taxon>
        <taxon>Pentapetalae</taxon>
        <taxon>rosids</taxon>
        <taxon>malvids</taxon>
        <taxon>Malvales</taxon>
        <taxon>Malvaceae</taxon>
        <taxon>Malvoideae</taxon>
        <taxon>Gossypium</taxon>
    </lineage>
</organism>
<gene>
    <name evidence="1" type="ORF">J1N35_014749</name>
</gene>
<dbReference type="OrthoDB" id="1929566at2759"/>
<dbReference type="EMBL" id="JAIQCV010000005">
    <property type="protein sequence ID" value="KAH1097828.1"/>
    <property type="molecule type" value="Genomic_DNA"/>
</dbReference>
<reference evidence="1 2" key="1">
    <citation type="journal article" date="2021" name="Plant Biotechnol. J.">
        <title>Multi-omics assisted identification of the key and species-specific regulatory components of drought-tolerant mechanisms in Gossypium stocksii.</title>
        <authorList>
            <person name="Yu D."/>
            <person name="Ke L."/>
            <person name="Zhang D."/>
            <person name="Wu Y."/>
            <person name="Sun Y."/>
            <person name="Mei J."/>
            <person name="Sun J."/>
            <person name="Sun Y."/>
        </authorList>
    </citation>
    <scope>NUCLEOTIDE SEQUENCE [LARGE SCALE GENOMIC DNA]</scope>
    <source>
        <strain evidence="2">cv. E1</strain>
        <tissue evidence="1">Leaf</tissue>
    </source>
</reference>
<keyword evidence="2" id="KW-1185">Reference proteome</keyword>